<dbReference type="RefSeq" id="WP_067648487.1">
    <property type="nucleotide sequence ID" value="NZ_KQ961028.1"/>
</dbReference>
<keyword evidence="3" id="KW-1185">Reference proteome</keyword>
<sequence length="87" mass="10253">MTWKIEYHSDFQTKVGDIDPSLRHHIRSFLHEQVAVLDDPRKIGTNLGTYWRYRERGLRLICDIQDQKQSILVIEIGHLPEKSIAEP</sequence>
<evidence type="ECO:0000313" key="3">
    <source>
        <dbReference type="Proteomes" id="UP000070498"/>
    </source>
</evidence>
<name>A0A135NZJ4_9HYPH</name>
<gene>
    <name evidence="2" type="ORF">ATO67_11080</name>
</gene>
<dbReference type="OrthoDB" id="5570653at2"/>
<accession>A0A135NZJ4</accession>
<dbReference type="Gene3D" id="3.30.2310.20">
    <property type="entry name" value="RelE-like"/>
    <property type="match status" value="1"/>
</dbReference>
<comment type="caution">
    <text evidence="2">The sequence shown here is derived from an EMBL/GenBank/DDBJ whole genome shotgun (WGS) entry which is preliminary data.</text>
</comment>
<dbReference type="EMBL" id="LNUW01000036">
    <property type="protein sequence ID" value="KXG84601.1"/>
    <property type="molecule type" value="Genomic_DNA"/>
</dbReference>
<dbReference type="STRING" id="2052828.ATO67_11080"/>
<dbReference type="AlphaFoldDB" id="A0A135NZJ4"/>
<organism evidence="2 3">
    <name type="scientific">Agrobacterium bohemicum</name>
    <dbReference type="NCBI Taxonomy" id="2052828"/>
    <lineage>
        <taxon>Bacteria</taxon>
        <taxon>Pseudomonadati</taxon>
        <taxon>Pseudomonadota</taxon>
        <taxon>Alphaproteobacteria</taxon>
        <taxon>Hyphomicrobiales</taxon>
        <taxon>Rhizobiaceae</taxon>
        <taxon>Rhizobium/Agrobacterium group</taxon>
        <taxon>Agrobacterium</taxon>
    </lineage>
</organism>
<dbReference type="Proteomes" id="UP000070498">
    <property type="component" value="Unassembled WGS sequence"/>
</dbReference>
<evidence type="ECO:0000313" key="2">
    <source>
        <dbReference type="EMBL" id="KXG84601.1"/>
    </source>
</evidence>
<dbReference type="Pfam" id="PF05016">
    <property type="entry name" value="ParE_toxin"/>
    <property type="match status" value="1"/>
</dbReference>
<keyword evidence="1" id="KW-1277">Toxin-antitoxin system</keyword>
<dbReference type="InterPro" id="IPR007712">
    <property type="entry name" value="RelE/ParE_toxin"/>
</dbReference>
<dbReference type="SUPFAM" id="SSF143011">
    <property type="entry name" value="RelE-like"/>
    <property type="match status" value="1"/>
</dbReference>
<proteinExistence type="predicted"/>
<protein>
    <submittedName>
        <fullName evidence="2">Addiction module toxin RelE</fullName>
    </submittedName>
</protein>
<dbReference type="InterPro" id="IPR035093">
    <property type="entry name" value="RelE/ParE_toxin_dom_sf"/>
</dbReference>
<evidence type="ECO:0000256" key="1">
    <source>
        <dbReference type="ARBA" id="ARBA00022649"/>
    </source>
</evidence>
<reference evidence="2 3" key="1">
    <citation type="submission" date="2015-11" db="EMBL/GenBank/DDBJ databases">
        <title>Draft genome sequence of Agrobacterium sp. R89-1.</title>
        <authorList>
            <person name="Zahradnik J."/>
            <person name="Kyslikova E."/>
            <person name="Palyzova A."/>
            <person name="Kyslik P."/>
        </authorList>
    </citation>
    <scope>NUCLEOTIDE SEQUENCE [LARGE SCALE GENOMIC DNA]</scope>
    <source>
        <strain evidence="2 3">R89-1</strain>
    </source>
</reference>